<dbReference type="EMBL" id="CDMY01000713">
    <property type="protein sequence ID" value="CEM31112.1"/>
    <property type="molecule type" value="Genomic_DNA"/>
</dbReference>
<gene>
    <name evidence="2" type="ORF">Vbra_22799</name>
</gene>
<evidence type="ECO:0000313" key="2">
    <source>
        <dbReference type="EMBL" id="CEM31112.1"/>
    </source>
</evidence>
<sequence>MKLLCLIGVLLLVTMAAACPEDAQAKATATEAGNRASPSLRGEQLDPCCGEEPDYSNCDNAPDPVACRFNCVWSEPCLMYDDPDPTPTPPDDVCPSDSECCRERIVKAWEWACAQICSRVTDGKCVEPYTVRPIPNGPCFDRCYDERKTLRKCFCKKAVLEEGRRCPLYDGDIVDGCCEMNPGICF</sequence>
<feature type="chain" id="PRO_5005190355" evidence="1">
    <location>
        <begin position="19"/>
        <end position="186"/>
    </location>
</feature>
<name>A0A0G4GLW1_VITBC</name>
<keyword evidence="1" id="KW-0732">Signal</keyword>
<dbReference type="VEuPathDB" id="CryptoDB:Vbra_22799"/>
<dbReference type="Proteomes" id="UP000041254">
    <property type="component" value="Unassembled WGS sequence"/>
</dbReference>
<proteinExistence type="predicted"/>
<keyword evidence="3" id="KW-1185">Reference proteome</keyword>
<feature type="signal peptide" evidence="1">
    <location>
        <begin position="1"/>
        <end position="18"/>
    </location>
</feature>
<evidence type="ECO:0000256" key="1">
    <source>
        <dbReference type="SAM" id="SignalP"/>
    </source>
</evidence>
<dbReference type="AlphaFoldDB" id="A0A0G4GLW1"/>
<reference evidence="2 3" key="1">
    <citation type="submission" date="2014-11" db="EMBL/GenBank/DDBJ databases">
        <authorList>
            <person name="Zhu J."/>
            <person name="Qi W."/>
            <person name="Song R."/>
        </authorList>
    </citation>
    <scope>NUCLEOTIDE SEQUENCE [LARGE SCALE GENOMIC DNA]</scope>
</reference>
<evidence type="ECO:0000313" key="3">
    <source>
        <dbReference type="Proteomes" id="UP000041254"/>
    </source>
</evidence>
<accession>A0A0G4GLW1</accession>
<dbReference type="InParanoid" id="A0A0G4GLW1"/>
<dbReference type="PROSITE" id="PS51257">
    <property type="entry name" value="PROKAR_LIPOPROTEIN"/>
    <property type="match status" value="1"/>
</dbReference>
<organism evidence="2 3">
    <name type="scientific">Vitrella brassicaformis (strain CCMP3155)</name>
    <dbReference type="NCBI Taxonomy" id="1169540"/>
    <lineage>
        <taxon>Eukaryota</taxon>
        <taxon>Sar</taxon>
        <taxon>Alveolata</taxon>
        <taxon>Colpodellida</taxon>
        <taxon>Vitrellaceae</taxon>
        <taxon>Vitrella</taxon>
    </lineage>
</organism>
<protein>
    <submittedName>
        <fullName evidence="2">Uncharacterized protein</fullName>
    </submittedName>
</protein>